<dbReference type="GO" id="GO:0006285">
    <property type="term" value="P:base-excision repair, AP site formation"/>
    <property type="evidence" value="ECO:0007669"/>
    <property type="project" value="TreeGrafter"/>
</dbReference>
<dbReference type="Gene3D" id="3.30.310.40">
    <property type="match status" value="1"/>
</dbReference>
<dbReference type="SUPFAM" id="SSF55945">
    <property type="entry name" value="TATA-box binding protein-like"/>
    <property type="match status" value="1"/>
</dbReference>
<evidence type="ECO:0000313" key="16">
    <source>
        <dbReference type="Proteomes" id="UP000076858"/>
    </source>
</evidence>
<dbReference type="Gene3D" id="1.10.1670.10">
    <property type="entry name" value="Helix-hairpin-Helix base-excision DNA repair enzymes (C-terminal)"/>
    <property type="match status" value="1"/>
</dbReference>
<dbReference type="Pfam" id="PF07934">
    <property type="entry name" value="OGG_N"/>
    <property type="match status" value="1"/>
</dbReference>
<evidence type="ECO:0000256" key="1">
    <source>
        <dbReference type="ARBA" id="ARBA00004123"/>
    </source>
</evidence>
<evidence type="ECO:0000256" key="8">
    <source>
        <dbReference type="ARBA" id="ARBA00023242"/>
    </source>
</evidence>
<dbReference type="FunFam" id="1.10.340.30:FF:000006">
    <property type="entry name" value="N-glycosylase/DNA lyase isoform X2"/>
    <property type="match status" value="1"/>
</dbReference>
<dbReference type="GO" id="GO:0006289">
    <property type="term" value="P:nucleotide-excision repair"/>
    <property type="evidence" value="ECO:0007669"/>
    <property type="project" value="InterPro"/>
</dbReference>
<keyword evidence="9" id="KW-0511">Multifunctional enzyme</keyword>
<evidence type="ECO:0000256" key="6">
    <source>
        <dbReference type="ARBA" id="ARBA00023204"/>
    </source>
</evidence>
<keyword evidence="16" id="KW-1185">Reference proteome</keyword>
<dbReference type="GO" id="GO:0003684">
    <property type="term" value="F:damaged DNA binding"/>
    <property type="evidence" value="ECO:0007669"/>
    <property type="project" value="InterPro"/>
</dbReference>
<dbReference type="EMBL" id="LRGB01000531">
    <property type="protein sequence ID" value="KZS18307.1"/>
    <property type="molecule type" value="Genomic_DNA"/>
</dbReference>
<dbReference type="GO" id="GO:0034039">
    <property type="term" value="F:8-oxo-7,8-dihydroguanine DNA N-glycosylase activity"/>
    <property type="evidence" value="ECO:0007669"/>
    <property type="project" value="TreeGrafter"/>
</dbReference>
<reference evidence="15 16" key="1">
    <citation type="submission" date="2016-03" db="EMBL/GenBank/DDBJ databases">
        <title>EvidentialGene: Evidence-directed Construction of Genes on Genomes.</title>
        <authorList>
            <person name="Gilbert D.G."/>
            <person name="Choi J.-H."/>
            <person name="Mockaitis K."/>
            <person name="Colbourne J."/>
            <person name="Pfrender M."/>
        </authorList>
    </citation>
    <scope>NUCLEOTIDE SEQUENCE [LARGE SCALE GENOMIC DNA]</scope>
    <source>
        <strain evidence="15 16">Xinb3</strain>
        <tissue evidence="15">Complete organism</tissue>
    </source>
</reference>
<dbReference type="InterPro" id="IPR011257">
    <property type="entry name" value="DNA_glycosylase"/>
</dbReference>
<evidence type="ECO:0000256" key="9">
    <source>
        <dbReference type="ARBA" id="ARBA00023268"/>
    </source>
</evidence>
<dbReference type="Pfam" id="PF00730">
    <property type="entry name" value="HhH-GPD"/>
    <property type="match status" value="1"/>
</dbReference>
<evidence type="ECO:0000256" key="4">
    <source>
        <dbReference type="ARBA" id="ARBA00022763"/>
    </source>
</evidence>
<dbReference type="GO" id="GO:0005634">
    <property type="term" value="C:nucleus"/>
    <property type="evidence" value="ECO:0007669"/>
    <property type="project" value="UniProtKB-SubCell"/>
</dbReference>
<dbReference type="InterPro" id="IPR052054">
    <property type="entry name" value="Oxidative_DNA_repair_enzyme"/>
</dbReference>
<comment type="catalytic activity">
    <reaction evidence="12">
        <text>2'-deoxyribonucleotide-(2'-deoxyribose 5'-phosphate)-2'-deoxyribonucleotide-DNA = a 3'-end 2'-deoxyribonucleotide-(2,3-dehydro-2,3-deoxyribose 5'-phosphate)-DNA + a 5'-end 5'-phospho-2'-deoxyribonucleoside-DNA + H(+)</text>
        <dbReference type="Rhea" id="RHEA:66592"/>
        <dbReference type="Rhea" id="RHEA-COMP:13180"/>
        <dbReference type="Rhea" id="RHEA-COMP:16897"/>
        <dbReference type="Rhea" id="RHEA-COMP:17067"/>
        <dbReference type="ChEBI" id="CHEBI:15378"/>
        <dbReference type="ChEBI" id="CHEBI:136412"/>
        <dbReference type="ChEBI" id="CHEBI:157695"/>
        <dbReference type="ChEBI" id="CHEBI:167181"/>
        <dbReference type="EC" id="4.2.99.18"/>
    </reaction>
</comment>
<dbReference type="InterPro" id="IPR023170">
    <property type="entry name" value="HhH_base_excis_C"/>
</dbReference>
<keyword evidence="4" id="KW-0227">DNA damage</keyword>
<gene>
    <name evidence="15" type="ORF">APZ42_015561</name>
</gene>
<protein>
    <recommendedName>
        <fullName evidence="13">N-glycosylase/DNA lyase</fullName>
        <ecNumber evidence="3">4.2.99.18</ecNumber>
    </recommendedName>
</protein>
<dbReference type="AlphaFoldDB" id="A0A162NVS3"/>
<dbReference type="FunFam" id="1.10.1670.10:FF:000005">
    <property type="entry name" value="N-glycosylase/DNA lyase OGG1"/>
    <property type="match status" value="1"/>
</dbReference>
<proteinExistence type="inferred from homology"/>
<name>A0A162NVS3_9CRUS</name>
<evidence type="ECO:0000256" key="10">
    <source>
        <dbReference type="ARBA" id="ARBA00023295"/>
    </source>
</evidence>
<dbReference type="InterPro" id="IPR012904">
    <property type="entry name" value="OGG_N"/>
</dbReference>
<keyword evidence="7 15" id="KW-0456">Lyase</keyword>
<keyword evidence="6" id="KW-0234">DNA repair</keyword>
<feature type="domain" description="HhH-GPD" evidence="14">
    <location>
        <begin position="182"/>
        <end position="349"/>
    </location>
</feature>
<comment type="function">
    <text evidence="11">DNA repair enzyme that incises DNA at 8-oxoG residues. Excises 7,8-dihydro-8-oxoguanine and 2,6-diamino-4-hydroxy-5-N-methylformamidopyrimidine (FAPY) from damaged DNA. Has a beta-lyase activity that nicks DNA 3' to the lesion.</text>
</comment>
<dbReference type="OrthoDB" id="238681at2759"/>
<evidence type="ECO:0000256" key="11">
    <source>
        <dbReference type="ARBA" id="ARBA00025652"/>
    </source>
</evidence>
<comment type="subcellular location">
    <subcellularLocation>
        <location evidence="1">Nucleus</location>
    </subcellularLocation>
</comment>
<keyword evidence="10" id="KW-0326">Glycosidase</keyword>
<dbReference type="EC" id="4.2.99.18" evidence="3"/>
<dbReference type="CDD" id="cd00056">
    <property type="entry name" value="ENDO3c"/>
    <property type="match status" value="1"/>
</dbReference>
<dbReference type="GO" id="GO:0140078">
    <property type="term" value="F:class I DNA-(apurinic or apyrimidinic site) endonuclease activity"/>
    <property type="evidence" value="ECO:0007669"/>
    <property type="project" value="UniProtKB-EC"/>
</dbReference>
<evidence type="ECO:0000256" key="12">
    <source>
        <dbReference type="ARBA" id="ARBA00044632"/>
    </source>
</evidence>
<accession>A0A162NVS3</accession>
<dbReference type="InterPro" id="IPR003265">
    <property type="entry name" value="HhH-GPD_domain"/>
</dbReference>
<evidence type="ECO:0000256" key="5">
    <source>
        <dbReference type="ARBA" id="ARBA00022801"/>
    </source>
</evidence>
<evidence type="ECO:0000259" key="14">
    <source>
        <dbReference type="SMART" id="SM00478"/>
    </source>
</evidence>
<dbReference type="PANTHER" id="PTHR10242">
    <property type="entry name" value="8-OXOGUANINE DNA GLYCOSYLASE"/>
    <property type="match status" value="1"/>
</dbReference>
<dbReference type="Proteomes" id="UP000076858">
    <property type="component" value="Unassembled WGS sequence"/>
</dbReference>
<dbReference type="PANTHER" id="PTHR10242:SF2">
    <property type="entry name" value="N-GLYCOSYLASE_DNA LYASE"/>
    <property type="match status" value="1"/>
</dbReference>
<keyword evidence="5" id="KW-0378">Hydrolase</keyword>
<evidence type="ECO:0000256" key="7">
    <source>
        <dbReference type="ARBA" id="ARBA00023239"/>
    </source>
</evidence>
<comment type="similarity">
    <text evidence="2">Belongs to the type-1 OGG1 family.</text>
</comment>
<organism evidence="15 16">
    <name type="scientific">Daphnia magna</name>
    <dbReference type="NCBI Taxonomy" id="35525"/>
    <lineage>
        <taxon>Eukaryota</taxon>
        <taxon>Metazoa</taxon>
        <taxon>Ecdysozoa</taxon>
        <taxon>Arthropoda</taxon>
        <taxon>Crustacea</taxon>
        <taxon>Branchiopoda</taxon>
        <taxon>Diplostraca</taxon>
        <taxon>Cladocera</taxon>
        <taxon>Anomopoda</taxon>
        <taxon>Daphniidae</taxon>
        <taxon>Daphnia</taxon>
    </lineage>
</organism>
<dbReference type="SUPFAM" id="SSF48150">
    <property type="entry name" value="DNA-glycosylase"/>
    <property type="match status" value="1"/>
</dbReference>
<comment type="caution">
    <text evidence="15">The sequence shown here is derived from an EMBL/GenBank/DDBJ whole genome shotgun (WGS) entry which is preliminary data.</text>
</comment>
<dbReference type="STRING" id="35525.A0A162NVS3"/>
<dbReference type="Gene3D" id="1.10.340.30">
    <property type="entry name" value="Hypothetical protein, domain 2"/>
    <property type="match status" value="1"/>
</dbReference>
<evidence type="ECO:0000256" key="3">
    <source>
        <dbReference type="ARBA" id="ARBA00012720"/>
    </source>
</evidence>
<evidence type="ECO:0000256" key="13">
    <source>
        <dbReference type="ARBA" id="ARBA00073127"/>
    </source>
</evidence>
<keyword evidence="8" id="KW-0539">Nucleus</keyword>
<evidence type="ECO:0000256" key="2">
    <source>
        <dbReference type="ARBA" id="ARBA00010679"/>
    </source>
</evidence>
<evidence type="ECO:0000313" key="15">
    <source>
        <dbReference type="EMBL" id="KZS18307.1"/>
    </source>
</evidence>
<sequence length="350" mass="39557">MTIKTSRRKNVEFGSKFLESSQHQLICLCHTRNIGCIFYVMAASPIMRIPCKVAELSLDISLNCGQSFRWKKRPSGEWAGVLAGYLWLMNQDEAGLNYRVVTPVVQSEASPSESLPAKKAEMKECIDYEHMVKDYFQLDIDLESLYRQWSLADANFDKVAKNFVGVRMLKQDPVENLFAFICSSNNNIQRITGMVEKLCETYGNHLLTYEDMAYYTFPSIESLAEEKVESKLRTLGFGYRAKFIQQSAAKIMKNGGRDWLLNLRTVSYLEAKSSLMTLPGIGAKVADCICLMSLNHSVAIPVDTHVFQIAKANYVPHLSQTKSVTDKVYNEISAHFQSLFGTYAGWAHSV</sequence>
<dbReference type="SMART" id="SM00478">
    <property type="entry name" value="ENDO3c"/>
    <property type="match status" value="1"/>
</dbReference>